<feature type="compositionally biased region" description="Pro residues" evidence="9">
    <location>
        <begin position="139"/>
        <end position="150"/>
    </location>
</feature>
<dbReference type="InterPro" id="IPR031468">
    <property type="entry name" value="SMP_LBD"/>
</dbReference>
<evidence type="ECO:0000256" key="4">
    <source>
        <dbReference type="ARBA" id="ARBA00022824"/>
    </source>
</evidence>
<evidence type="ECO:0000256" key="6">
    <source>
        <dbReference type="ARBA" id="ARBA00023121"/>
    </source>
</evidence>
<evidence type="ECO:0000256" key="2">
    <source>
        <dbReference type="ARBA" id="ARBA00022448"/>
    </source>
</evidence>
<keyword evidence="3" id="KW-1000">Mitochondrion outer membrane</keyword>
<feature type="region of interest" description="Disordered" evidence="9">
    <location>
        <begin position="84"/>
        <end position="153"/>
    </location>
</feature>
<keyword evidence="6" id="KW-0446">Lipid-binding</keyword>
<dbReference type="PANTHER" id="PTHR28204:SF1">
    <property type="entry name" value="MITOCHONDRIAL DISTRIBUTION AND MORPHOLOGY PROTEIN 12"/>
    <property type="match status" value="1"/>
</dbReference>
<dbReference type="InParanoid" id="A0A0D2X0U8"/>
<dbReference type="AlphaFoldDB" id="A0A0D2X0U8"/>
<dbReference type="PANTHER" id="PTHR28204">
    <property type="entry name" value="MITOCHONDRIAL DISTRIBUTION AND MORPHOLOGY PROTEIN 12"/>
    <property type="match status" value="1"/>
</dbReference>
<dbReference type="OMA" id="AAWPSWI"/>
<gene>
    <name evidence="11" type="ORF">CAOG_001118</name>
</gene>
<sequence length="300" mass="31592">MSITFDWAKIKPAHADLLKDLLNAKLREAASSKVLPDLLGPIVVTEVALGSTPPRVDIEALSDPLALFSDPALAVQFATVVGGKRKAEPAKSSSDVASSDSSSATGDTQLQPPRLAPPAGKRPSPFANLGAKADASSPPSQPTLPAPPPSITVADPDAVQLQFALAYTGDVTITVETDIRVNTPVPGFISLPITLGVTGLNVSGRVIAAHNMREKTVCVTVLPLNSSTSPLADLRLKTTLGDPDKKLLKHIEQLESFIVRQLRQVIHEKVVYPRFIKVLLDKSAGKNSDASDSTKGPTAQ</sequence>
<organism evidence="11 12">
    <name type="scientific">Capsaspora owczarzaki (strain ATCC 30864)</name>
    <dbReference type="NCBI Taxonomy" id="595528"/>
    <lineage>
        <taxon>Eukaryota</taxon>
        <taxon>Filasterea</taxon>
        <taxon>Capsaspora</taxon>
    </lineage>
</organism>
<dbReference type="GO" id="GO:0032865">
    <property type="term" value="C:ERMES complex"/>
    <property type="evidence" value="ECO:0007669"/>
    <property type="project" value="InterPro"/>
</dbReference>
<reference evidence="12" key="1">
    <citation type="submission" date="2011-02" db="EMBL/GenBank/DDBJ databases">
        <title>The Genome Sequence of Capsaspora owczarzaki ATCC 30864.</title>
        <authorList>
            <person name="Russ C."/>
            <person name="Cuomo C."/>
            <person name="Burger G."/>
            <person name="Gray M.W."/>
            <person name="Holland P.W.H."/>
            <person name="King N."/>
            <person name="Lang F.B.F."/>
            <person name="Roger A.J."/>
            <person name="Ruiz-Trillo I."/>
            <person name="Young S.K."/>
            <person name="Zeng Q."/>
            <person name="Gargeya S."/>
            <person name="Alvarado L."/>
            <person name="Berlin A."/>
            <person name="Chapman S.B."/>
            <person name="Chen Z."/>
            <person name="Freedman E."/>
            <person name="Gellesch M."/>
            <person name="Goldberg J."/>
            <person name="Griggs A."/>
            <person name="Gujja S."/>
            <person name="Heilman E."/>
            <person name="Heiman D."/>
            <person name="Howarth C."/>
            <person name="Mehta T."/>
            <person name="Neiman D."/>
            <person name="Pearson M."/>
            <person name="Roberts A."/>
            <person name="Saif S."/>
            <person name="Shea T."/>
            <person name="Shenoy N."/>
            <person name="Sisk P."/>
            <person name="Stolte C."/>
            <person name="Sykes S."/>
            <person name="White J."/>
            <person name="Yandava C."/>
            <person name="Haas B."/>
            <person name="Nusbaum C."/>
            <person name="Birren B."/>
        </authorList>
    </citation>
    <scope>NUCLEOTIDE SEQUENCE</scope>
    <source>
        <strain evidence="12">ATCC 30864</strain>
    </source>
</reference>
<dbReference type="GO" id="GO:0007005">
    <property type="term" value="P:mitochondrion organization"/>
    <property type="evidence" value="ECO:0007669"/>
    <property type="project" value="InterPro"/>
</dbReference>
<evidence type="ECO:0000256" key="1">
    <source>
        <dbReference type="ARBA" id="ARBA00004370"/>
    </source>
</evidence>
<proteinExistence type="predicted"/>
<protein>
    <recommendedName>
        <fullName evidence="10">SMP-LTD domain-containing protein</fullName>
    </recommendedName>
</protein>
<dbReference type="Proteomes" id="UP000008743">
    <property type="component" value="Unassembled WGS sequence"/>
</dbReference>
<keyword evidence="7" id="KW-0496">Mitochondrion</keyword>
<dbReference type="PROSITE" id="PS51847">
    <property type="entry name" value="SMP"/>
    <property type="match status" value="1"/>
</dbReference>
<name>A0A0D2X0U8_CAPO3</name>
<keyword evidence="2" id="KW-0813">Transport</keyword>
<dbReference type="OrthoDB" id="3356905at2759"/>
<dbReference type="Pfam" id="PF26544">
    <property type="entry name" value="Mdm12"/>
    <property type="match status" value="1"/>
</dbReference>
<feature type="domain" description="SMP-LTD" evidence="10">
    <location>
        <begin position="1"/>
        <end position="281"/>
    </location>
</feature>
<accession>A0A0D2X0U8</accession>
<dbReference type="GO" id="GO:0015914">
    <property type="term" value="P:phospholipid transport"/>
    <property type="evidence" value="ECO:0007669"/>
    <property type="project" value="TreeGrafter"/>
</dbReference>
<dbReference type="GO" id="GO:0008289">
    <property type="term" value="F:lipid binding"/>
    <property type="evidence" value="ECO:0007669"/>
    <property type="project" value="UniProtKB-KW"/>
</dbReference>
<evidence type="ECO:0000256" key="7">
    <source>
        <dbReference type="ARBA" id="ARBA00023128"/>
    </source>
</evidence>
<dbReference type="RefSeq" id="XP_004365989.1">
    <property type="nucleotide sequence ID" value="XM_004365932.2"/>
</dbReference>
<evidence type="ECO:0000259" key="10">
    <source>
        <dbReference type="PROSITE" id="PS51847"/>
    </source>
</evidence>
<dbReference type="EMBL" id="KE346360">
    <property type="protein sequence ID" value="KJE89684.1"/>
    <property type="molecule type" value="Genomic_DNA"/>
</dbReference>
<dbReference type="GO" id="GO:1990456">
    <property type="term" value="P:mitochondrion-endoplasmic reticulum membrane tethering"/>
    <property type="evidence" value="ECO:0007669"/>
    <property type="project" value="TreeGrafter"/>
</dbReference>
<dbReference type="STRING" id="595528.A0A0D2X0U8"/>
<feature type="compositionally biased region" description="Low complexity" evidence="9">
    <location>
        <begin position="92"/>
        <end position="104"/>
    </location>
</feature>
<evidence type="ECO:0000256" key="9">
    <source>
        <dbReference type="SAM" id="MobiDB-lite"/>
    </source>
</evidence>
<evidence type="ECO:0000313" key="11">
    <source>
        <dbReference type="EMBL" id="KJE89684.1"/>
    </source>
</evidence>
<dbReference type="InterPro" id="IPR027532">
    <property type="entry name" value="Mdm12"/>
</dbReference>
<keyword evidence="8" id="KW-0472">Membrane</keyword>
<evidence type="ECO:0000313" key="12">
    <source>
        <dbReference type="Proteomes" id="UP000008743"/>
    </source>
</evidence>
<keyword evidence="12" id="KW-1185">Reference proteome</keyword>
<evidence type="ECO:0000256" key="3">
    <source>
        <dbReference type="ARBA" id="ARBA00022787"/>
    </source>
</evidence>
<dbReference type="FunCoup" id="A0A0D2X0U8">
    <property type="interactions" value="29"/>
</dbReference>
<evidence type="ECO:0000256" key="5">
    <source>
        <dbReference type="ARBA" id="ARBA00023055"/>
    </source>
</evidence>
<dbReference type="PhylomeDB" id="A0A0D2X0U8"/>
<keyword evidence="5" id="KW-0445">Lipid transport</keyword>
<evidence type="ECO:0000256" key="8">
    <source>
        <dbReference type="ARBA" id="ARBA00023136"/>
    </source>
</evidence>
<comment type="subcellular location">
    <subcellularLocation>
        <location evidence="1">Membrane</location>
    </subcellularLocation>
</comment>
<keyword evidence="4" id="KW-0256">Endoplasmic reticulum</keyword>